<dbReference type="InterPro" id="IPR044286">
    <property type="entry name" value="SINL_plant"/>
</dbReference>
<organism evidence="7 8">
    <name type="scientific">Striga asiatica</name>
    <name type="common">Asiatic witchweed</name>
    <name type="synonym">Buchnera asiatica</name>
    <dbReference type="NCBI Taxonomy" id="4170"/>
    <lineage>
        <taxon>Eukaryota</taxon>
        <taxon>Viridiplantae</taxon>
        <taxon>Streptophyta</taxon>
        <taxon>Embryophyta</taxon>
        <taxon>Tracheophyta</taxon>
        <taxon>Spermatophyta</taxon>
        <taxon>Magnoliopsida</taxon>
        <taxon>eudicotyledons</taxon>
        <taxon>Gunneridae</taxon>
        <taxon>Pentapetalae</taxon>
        <taxon>asterids</taxon>
        <taxon>lamiids</taxon>
        <taxon>Lamiales</taxon>
        <taxon>Orobanchaceae</taxon>
        <taxon>Buchnereae</taxon>
        <taxon>Striga</taxon>
    </lineage>
</organism>
<dbReference type="PROSITE" id="PS51081">
    <property type="entry name" value="ZF_SIAH"/>
    <property type="match status" value="1"/>
</dbReference>
<evidence type="ECO:0000313" key="7">
    <source>
        <dbReference type="EMBL" id="GER27868.1"/>
    </source>
</evidence>
<evidence type="ECO:0000313" key="8">
    <source>
        <dbReference type="Proteomes" id="UP000325081"/>
    </source>
</evidence>
<keyword evidence="2 5" id="KW-0863">Zinc-finger</keyword>
<proteinExistence type="predicted"/>
<protein>
    <submittedName>
        <fullName evidence="7">E3 ubiquitin-protein ligase</fullName>
    </submittedName>
</protein>
<evidence type="ECO:0000256" key="1">
    <source>
        <dbReference type="ARBA" id="ARBA00022723"/>
    </source>
</evidence>
<dbReference type="AlphaFoldDB" id="A0A5A7P5V0"/>
<reference evidence="8" key="1">
    <citation type="journal article" date="2019" name="Curr. Biol.">
        <title>Genome Sequence of Striga asiatica Provides Insight into the Evolution of Plant Parasitism.</title>
        <authorList>
            <person name="Yoshida S."/>
            <person name="Kim S."/>
            <person name="Wafula E.K."/>
            <person name="Tanskanen J."/>
            <person name="Kim Y.M."/>
            <person name="Honaas L."/>
            <person name="Yang Z."/>
            <person name="Spallek T."/>
            <person name="Conn C.E."/>
            <person name="Ichihashi Y."/>
            <person name="Cheong K."/>
            <person name="Cui S."/>
            <person name="Der J.P."/>
            <person name="Gundlach H."/>
            <person name="Jiao Y."/>
            <person name="Hori C."/>
            <person name="Ishida J.K."/>
            <person name="Kasahara H."/>
            <person name="Kiba T."/>
            <person name="Kim M.S."/>
            <person name="Koo N."/>
            <person name="Laohavisit A."/>
            <person name="Lee Y.H."/>
            <person name="Lumba S."/>
            <person name="McCourt P."/>
            <person name="Mortimer J.C."/>
            <person name="Mutuku J.M."/>
            <person name="Nomura T."/>
            <person name="Sasaki-Sekimoto Y."/>
            <person name="Seto Y."/>
            <person name="Wang Y."/>
            <person name="Wakatake T."/>
            <person name="Sakakibara H."/>
            <person name="Demura T."/>
            <person name="Yamaguchi S."/>
            <person name="Yoneyama K."/>
            <person name="Manabe R.I."/>
            <person name="Nelson D.C."/>
            <person name="Schulman A.H."/>
            <person name="Timko M.P."/>
            <person name="dePamphilis C.W."/>
            <person name="Choi D."/>
            <person name="Shirasu K."/>
        </authorList>
    </citation>
    <scope>NUCLEOTIDE SEQUENCE [LARGE SCALE GENOMIC DNA]</scope>
    <source>
        <strain evidence="8">cv. UVA1</strain>
    </source>
</reference>
<accession>A0A5A7P5V0</accession>
<gene>
    <name evidence="7" type="ORF">STAS_03613</name>
</gene>
<dbReference type="Proteomes" id="UP000325081">
    <property type="component" value="Unassembled WGS sequence"/>
</dbReference>
<dbReference type="InterPro" id="IPR013010">
    <property type="entry name" value="Znf_SIAH"/>
</dbReference>
<keyword evidence="3" id="KW-0862">Zinc</keyword>
<comment type="function">
    <text evidence="4">E3 ubiquitin-protein ligase that mediates ubiquitination and subsequent proteasomal degradation of target proteins. E3 ubiquitin ligases accept ubiquitin from an E2 ubiquitin-conjugating enzyme in the form of a thioester and then directly transfers the ubiquitin to targeted substrates. It probably triggers the ubiquitin-mediated degradation of different substrates.</text>
</comment>
<evidence type="ECO:0000256" key="5">
    <source>
        <dbReference type="PROSITE-ProRule" id="PRU00455"/>
    </source>
</evidence>
<evidence type="ECO:0000256" key="2">
    <source>
        <dbReference type="ARBA" id="ARBA00022771"/>
    </source>
</evidence>
<dbReference type="PANTHER" id="PTHR46632">
    <property type="entry name" value="E3 UBIQUITIN-PROTEIN LIGASE SINA-LIKE 4"/>
    <property type="match status" value="1"/>
</dbReference>
<sequence length="292" mass="31527">MGAKDSWFLRFFEVSKGNRFSICGLVVVEDGMDRQGTSRIAGERSGAQLNSTGSIERVLDSIRDSCPNSSHGCTGSMTDNNNKLHHERICPHSPSSCPHPYCSYTGLSSLVYLHFAATHPILNKVPRGKPPQPLAINTSGNSIMSKSSHQPAFLADLHSFQLGSTLVPPSMPNFGRLRSPGSNAAGVLLKSKVADPLAATVLKMSSRMVVTNDIGGQFAYLLSILPEKEINWWRGDQAFRASYVLSHTLQALSGLGPLLDEELLGKGIAAENKRLKSNSLLESKLLTKKGPS</sequence>
<evidence type="ECO:0000256" key="4">
    <source>
        <dbReference type="ARBA" id="ARBA00024004"/>
    </source>
</evidence>
<dbReference type="SUPFAM" id="SSF49599">
    <property type="entry name" value="TRAF domain-like"/>
    <property type="match status" value="1"/>
</dbReference>
<evidence type="ECO:0000259" key="6">
    <source>
        <dbReference type="PROSITE" id="PS51081"/>
    </source>
</evidence>
<evidence type="ECO:0000256" key="3">
    <source>
        <dbReference type="ARBA" id="ARBA00022833"/>
    </source>
</evidence>
<feature type="domain" description="SIAH-type" evidence="6">
    <location>
        <begin position="61"/>
        <end position="120"/>
    </location>
</feature>
<dbReference type="EMBL" id="BKCP01002224">
    <property type="protein sequence ID" value="GER27868.1"/>
    <property type="molecule type" value="Genomic_DNA"/>
</dbReference>
<comment type="caution">
    <text evidence="7">The sequence shown here is derived from an EMBL/GenBank/DDBJ whole genome shotgun (WGS) entry which is preliminary data.</text>
</comment>
<keyword evidence="8" id="KW-1185">Reference proteome</keyword>
<dbReference type="InterPro" id="IPR013083">
    <property type="entry name" value="Znf_RING/FYVE/PHD"/>
</dbReference>
<dbReference type="PANTHER" id="PTHR46632:SF16">
    <property type="entry name" value="E3 UBIQUITIN-PROTEIN LIGASE SINA-LIKE 10"/>
    <property type="match status" value="1"/>
</dbReference>
<dbReference type="Gene3D" id="3.30.40.10">
    <property type="entry name" value="Zinc/RING finger domain, C3HC4 (zinc finger)"/>
    <property type="match status" value="1"/>
</dbReference>
<name>A0A5A7P5V0_STRAF</name>
<dbReference type="GO" id="GO:0008270">
    <property type="term" value="F:zinc ion binding"/>
    <property type="evidence" value="ECO:0007669"/>
    <property type="project" value="UniProtKB-KW"/>
</dbReference>
<keyword evidence="1" id="KW-0479">Metal-binding</keyword>